<dbReference type="AlphaFoldDB" id="A0A9D4H0G4"/>
<reference evidence="1" key="2">
    <citation type="submission" date="2020-11" db="EMBL/GenBank/DDBJ databases">
        <authorList>
            <person name="McCartney M.A."/>
            <person name="Auch B."/>
            <person name="Kono T."/>
            <person name="Mallez S."/>
            <person name="Becker A."/>
            <person name="Gohl D.M."/>
            <person name="Silverstein K.A.T."/>
            <person name="Koren S."/>
            <person name="Bechman K.B."/>
            <person name="Herman A."/>
            <person name="Abrahante J.E."/>
            <person name="Garbe J."/>
        </authorList>
    </citation>
    <scope>NUCLEOTIDE SEQUENCE</scope>
    <source>
        <strain evidence="1">Duluth1</strain>
        <tissue evidence="1">Whole animal</tissue>
    </source>
</reference>
<evidence type="ECO:0000313" key="2">
    <source>
        <dbReference type="Proteomes" id="UP000828390"/>
    </source>
</evidence>
<name>A0A9D4H0G4_DREPO</name>
<protein>
    <submittedName>
        <fullName evidence="1">Uncharacterized protein</fullName>
    </submittedName>
</protein>
<reference evidence="1" key="1">
    <citation type="journal article" date="2019" name="bioRxiv">
        <title>The Genome of the Zebra Mussel, Dreissena polymorpha: A Resource for Invasive Species Research.</title>
        <authorList>
            <person name="McCartney M.A."/>
            <person name="Auch B."/>
            <person name="Kono T."/>
            <person name="Mallez S."/>
            <person name="Zhang Y."/>
            <person name="Obille A."/>
            <person name="Becker A."/>
            <person name="Abrahante J.E."/>
            <person name="Garbe J."/>
            <person name="Badalamenti J.P."/>
            <person name="Herman A."/>
            <person name="Mangelson H."/>
            <person name="Liachko I."/>
            <person name="Sullivan S."/>
            <person name="Sone E.D."/>
            <person name="Koren S."/>
            <person name="Silverstein K.A.T."/>
            <person name="Beckman K.B."/>
            <person name="Gohl D.M."/>
        </authorList>
    </citation>
    <scope>NUCLEOTIDE SEQUENCE</scope>
    <source>
        <strain evidence="1">Duluth1</strain>
        <tissue evidence="1">Whole animal</tissue>
    </source>
</reference>
<comment type="caution">
    <text evidence="1">The sequence shown here is derived from an EMBL/GenBank/DDBJ whole genome shotgun (WGS) entry which is preliminary data.</text>
</comment>
<proteinExistence type="predicted"/>
<accession>A0A9D4H0G4</accession>
<gene>
    <name evidence="1" type="ORF">DPMN_126654</name>
</gene>
<evidence type="ECO:0000313" key="1">
    <source>
        <dbReference type="EMBL" id="KAH3824801.1"/>
    </source>
</evidence>
<organism evidence="1 2">
    <name type="scientific">Dreissena polymorpha</name>
    <name type="common">Zebra mussel</name>
    <name type="synonym">Mytilus polymorpha</name>
    <dbReference type="NCBI Taxonomy" id="45954"/>
    <lineage>
        <taxon>Eukaryota</taxon>
        <taxon>Metazoa</taxon>
        <taxon>Spiralia</taxon>
        <taxon>Lophotrochozoa</taxon>
        <taxon>Mollusca</taxon>
        <taxon>Bivalvia</taxon>
        <taxon>Autobranchia</taxon>
        <taxon>Heteroconchia</taxon>
        <taxon>Euheterodonta</taxon>
        <taxon>Imparidentia</taxon>
        <taxon>Neoheterodontei</taxon>
        <taxon>Myida</taxon>
        <taxon>Dreissenoidea</taxon>
        <taxon>Dreissenidae</taxon>
        <taxon>Dreissena</taxon>
    </lineage>
</organism>
<keyword evidence="2" id="KW-1185">Reference proteome</keyword>
<dbReference type="Proteomes" id="UP000828390">
    <property type="component" value="Unassembled WGS sequence"/>
</dbReference>
<dbReference type="EMBL" id="JAIWYP010000005">
    <property type="protein sequence ID" value="KAH3824801.1"/>
    <property type="molecule type" value="Genomic_DNA"/>
</dbReference>
<sequence length="57" mass="6699">MTCHVQEKVSSLGVEITLEAPVLYKKKKKKGFDLESYFKRQINKFKREVAMDTHKVL</sequence>